<reference evidence="8" key="1">
    <citation type="journal article" date="2004" name="Nature">
        <title>Genome duplication in the teleost fish Tetraodon nigroviridis reveals the early vertebrate proto-karyotype.</title>
        <authorList>
            <person name="Jaillon O."/>
            <person name="Aury J.-M."/>
            <person name="Brunet F."/>
            <person name="Petit J.-L."/>
            <person name="Stange-Thomann N."/>
            <person name="Mauceli E."/>
            <person name="Bouneau L."/>
            <person name="Fischer C."/>
            <person name="Ozouf-Costaz C."/>
            <person name="Bernot A."/>
            <person name="Nicaud S."/>
            <person name="Jaffe D."/>
            <person name="Fisher S."/>
            <person name="Lutfalla G."/>
            <person name="Dossat C."/>
            <person name="Segurens B."/>
            <person name="Dasilva C."/>
            <person name="Salanoubat M."/>
            <person name="Levy M."/>
            <person name="Boudet N."/>
            <person name="Castellano S."/>
            <person name="Anthouard V."/>
            <person name="Jubin C."/>
            <person name="Castelli V."/>
            <person name="Katinka M."/>
            <person name="Vacherie B."/>
            <person name="Biemont C."/>
            <person name="Skalli Z."/>
            <person name="Cattolico L."/>
            <person name="Poulain J."/>
            <person name="De Berardinis V."/>
            <person name="Cruaud C."/>
            <person name="Duprat S."/>
            <person name="Brottier P."/>
            <person name="Coutanceau J.-P."/>
            <person name="Gouzy J."/>
            <person name="Parra G."/>
            <person name="Lardier G."/>
            <person name="Chapple C."/>
            <person name="McKernan K.J."/>
            <person name="McEwan P."/>
            <person name="Bosak S."/>
            <person name="Kellis M."/>
            <person name="Volff J.-N."/>
            <person name="Guigo R."/>
            <person name="Zody M.C."/>
            <person name="Mesirov J."/>
            <person name="Lindblad-Toh K."/>
            <person name="Birren B."/>
            <person name="Nusbaum C."/>
            <person name="Kahn D."/>
            <person name="Robinson-Rechavi M."/>
            <person name="Laudet V."/>
            <person name="Schachter V."/>
            <person name="Quetier F."/>
            <person name="Saurin W."/>
            <person name="Scarpelli C."/>
            <person name="Wincker P."/>
            <person name="Lander E.S."/>
            <person name="Weissenbach J."/>
            <person name="Roest Crollius H."/>
        </authorList>
    </citation>
    <scope>NUCLEOTIDE SEQUENCE [LARGE SCALE GENOMIC DNA]</scope>
</reference>
<comment type="subcellular location">
    <subcellularLocation>
        <location evidence="1">Endomembrane system</location>
    </subcellularLocation>
</comment>
<feature type="non-terminal residue" evidence="8">
    <location>
        <position position="1"/>
    </location>
</feature>
<organism evidence="8">
    <name type="scientific">Tetraodon nigroviridis</name>
    <name type="common">Spotted green pufferfish</name>
    <name type="synonym">Chelonodon nigroviridis</name>
    <dbReference type="NCBI Taxonomy" id="99883"/>
    <lineage>
        <taxon>Eukaryota</taxon>
        <taxon>Metazoa</taxon>
        <taxon>Chordata</taxon>
        <taxon>Craniata</taxon>
        <taxon>Vertebrata</taxon>
        <taxon>Euteleostomi</taxon>
        <taxon>Actinopterygii</taxon>
        <taxon>Neopterygii</taxon>
        <taxon>Teleostei</taxon>
        <taxon>Neoteleostei</taxon>
        <taxon>Acanthomorphata</taxon>
        <taxon>Eupercaria</taxon>
        <taxon>Tetraodontiformes</taxon>
        <taxon>Tetradontoidea</taxon>
        <taxon>Tetraodontidae</taxon>
        <taxon>Tetraodon</taxon>
    </lineage>
</organism>
<dbReference type="InterPro" id="IPR000242">
    <property type="entry name" value="PTP_cat"/>
</dbReference>
<dbReference type="GO" id="GO:0005769">
    <property type="term" value="C:early endosome"/>
    <property type="evidence" value="ECO:0007669"/>
    <property type="project" value="TreeGrafter"/>
</dbReference>
<dbReference type="EMBL" id="CAAE01014729">
    <property type="protein sequence ID" value="CAG03897.1"/>
    <property type="molecule type" value="Genomic_DNA"/>
</dbReference>
<dbReference type="PANTHER" id="PTHR46047">
    <property type="entry name" value="TYROSINE-PROTEIN PHOSPHATASE NON-RECEPTOR TYPE 61F"/>
    <property type="match status" value="1"/>
</dbReference>
<dbReference type="PANTHER" id="PTHR46047:SF2">
    <property type="entry name" value="TYROSINE-PROTEIN PHOSPHATASE NON-RECEPTOR TYPE 1"/>
    <property type="match status" value="1"/>
</dbReference>
<dbReference type="KEGG" id="tng:GSTEN00023470G001"/>
<evidence type="ECO:0000256" key="2">
    <source>
        <dbReference type="ARBA" id="ARBA00013064"/>
    </source>
</evidence>
<dbReference type="Pfam" id="PF00102">
    <property type="entry name" value="Y_phosphatase"/>
    <property type="match status" value="2"/>
</dbReference>
<dbReference type="GO" id="GO:0019901">
    <property type="term" value="F:protein kinase binding"/>
    <property type="evidence" value="ECO:0007669"/>
    <property type="project" value="TreeGrafter"/>
</dbReference>
<dbReference type="SMART" id="SM00194">
    <property type="entry name" value="PTPc"/>
    <property type="match status" value="1"/>
</dbReference>
<dbReference type="AlphaFoldDB" id="Q4S635"/>
<evidence type="ECO:0000256" key="1">
    <source>
        <dbReference type="ARBA" id="ARBA00004308"/>
    </source>
</evidence>
<keyword evidence="4" id="KW-0378">Hydrolase</keyword>
<dbReference type="GO" id="GO:0005783">
    <property type="term" value="C:endoplasmic reticulum"/>
    <property type="evidence" value="ECO:0007669"/>
    <property type="project" value="TreeGrafter"/>
</dbReference>
<proteinExistence type="predicted"/>
<dbReference type="InterPro" id="IPR051985">
    <property type="entry name" value="NR_tyrosine_phosphatase"/>
</dbReference>
<evidence type="ECO:0000256" key="5">
    <source>
        <dbReference type="ARBA" id="ARBA00022912"/>
    </source>
</evidence>
<keyword evidence="3" id="KW-0597">Phosphoprotein</keyword>
<evidence type="ECO:0000256" key="4">
    <source>
        <dbReference type="ARBA" id="ARBA00022801"/>
    </source>
</evidence>
<dbReference type="EC" id="3.1.3.48" evidence="2"/>
<gene>
    <name evidence="8" type="ORF">GSTENG00023470001</name>
</gene>
<comment type="caution">
    <text evidence="8">The sequence shown here is derived from an EMBL/GenBank/DDBJ whole genome shotgun (WGS) entry which is preliminary data.</text>
</comment>
<accession>Q4S635</accession>
<dbReference type="GO" id="GO:0004726">
    <property type="term" value="F:non-membrane spanning protein tyrosine phosphatase activity"/>
    <property type="evidence" value="ECO:0007669"/>
    <property type="project" value="TreeGrafter"/>
</dbReference>
<keyword evidence="6" id="KW-0472">Membrane</keyword>
<dbReference type="SUPFAM" id="SSF52799">
    <property type="entry name" value="(Phosphotyrosine protein) phosphatases II"/>
    <property type="match status" value="2"/>
</dbReference>
<feature type="non-terminal residue" evidence="8">
    <location>
        <position position="324"/>
    </location>
</feature>
<evidence type="ECO:0000256" key="6">
    <source>
        <dbReference type="ARBA" id="ARBA00023136"/>
    </source>
</evidence>
<protein>
    <recommendedName>
        <fullName evidence="2">protein-tyrosine-phosphatase</fullName>
        <ecNumber evidence="2">3.1.3.48</ecNumber>
    </recommendedName>
</protein>
<dbReference type="Gene3D" id="3.90.190.10">
    <property type="entry name" value="Protein tyrosine phosphatase superfamily"/>
    <property type="match status" value="2"/>
</dbReference>
<reference evidence="8" key="2">
    <citation type="submission" date="2004-02" db="EMBL/GenBank/DDBJ databases">
        <authorList>
            <consortium name="Genoscope"/>
            <consortium name="Whitehead Institute Centre for Genome Research"/>
        </authorList>
    </citation>
    <scope>NUCLEOTIDE SEQUENCE</scope>
</reference>
<evidence type="ECO:0000256" key="3">
    <source>
        <dbReference type="ARBA" id="ARBA00022553"/>
    </source>
</evidence>
<sequence length="324" mass="36303">SAMEAEFQEIDGNARWSAVYQEIRQQSSELPCRVAKLPENKNRNRYRDVSPFDHSRIRLQVGTNDYINASLITVEEARRNYILTQGPLPNTCGSFWEMVWEQRSRGVVMLNRVIEKGSVKCAQYWPQREERDSVFEDTNFKLTFVSEDVKSHYTVRQLELENLSVSVCGRCSGSIDWRDPGDFTLPLHHLAGLRSARVSGVLPQLPVQGARVGLPELGPGPGGGALQRRYWTLGDLLSGGHLPCPGWFAPLPNALTVPGKGFLTVAGCAQMSRRKDPSSVRICEVLLEMRRCRMGLIQTADQLRFSYLAVIEGAKSIRGDSPLQ</sequence>
<evidence type="ECO:0000259" key="7">
    <source>
        <dbReference type="PROSITE" id="PS50055"/>
    </source>
</evidence>
<dbReference type="GO" id="GO:0070373">
    <property type="term" value="P:negative regulation of ERK1 and ERK2 cascade"/>
    <property type="evidence" value="ECO:0007669"/>
    <property type="project" value="TreeGrafter"/>
</dbReference>
<dbReference type="OrthoDB" id="9450131at2759"/>
<dbReference type="PRINTS" id="PR00700">
    <property type="entry name" value="PRTYPHPHTASE"/>
</dbReference>
<dbReference type="PROSITE" id="PS50055">
    <property type="entry name" value="TYR_PHOSPHATASE_PTP"/>
    <property type="match status" value="1"/>
</dbReference>
<dbReference type="InterPro" id="IPR029021">
    <property type="entry name" value="Prot-tyrosine_phosphatase-like"/>
</dbReference>
<feature type="domain" description="Tyrosine-protein phosphatase" evidence="7">
    <location>
        <begin position="3"/>
        <end position="313"/>
    </location>
</feature>
<name>Q4S635_TETNG</name>
<dbReference type="GO" id="GO:1903898">
    <property type="term" value="P:negative regulation of PERK-mediated unfolded protein response"/>
    <property type="evidence" value="ECO:0007669"/>
    <property type="project" value="TreeGrafter"/>
</dbReference>
<keyword evidence="5" id="KW-0904">Protein phosphatase</keyword>
<evidence type="ECO:0000313" key="8">
    <source>
        <dbReference type="EMBL" id="CAG03897.1"/>
    </source>
</evidence>